<sequence>MKYLFEDTVRAVLVAAVQDGQQHAAEAIASATGALIAADRLLEARAATPSWTEAKAPPAPQLPYPPVTDERAVFEMSRTGDTFVRAMAAAWNCADANNRKRIRTTWADEFRRFATLVHYQEMARQAEHEGRN</sequence>
<dbReference type="EMBL" id="CP054569">
    <property type="protein sequence ID" value="QKQ46797.1"/>
    <property type="molecule type" value="Genomic_DNA"/>
</dbReference>
<evidence type="ECO:0000313" key="2">
    <source>
        <dbReference type="Proteomes" id="UP000509782"/>
    </source>
</evidence>
<protein>
    <submittedName>
        <fullName evidence="1">Uncharacterized protein</fullName>
    </submittedName>
</protein>
<dbReference type="RefSeq" id="WP_174716086.1">
    <property type="nucleotide sequence ID" value="NZ_CP054569.1"/>
</dbReference>
<evidence type="ECO:0000313" key="1">
    <source>
        <dbReference type="EMBL" id="QKQ46797.1"/>
    </source>
</evidence>
<dbReference type="AlphaFoldDB" id="A0A6N0JIF2"/>
<organism evidence="1 2">
    <name type="scientific">Achromobacter denitrificans</name>
    <name type="common">Alcaligenes denitrificans</name>
    <dbReference type="NCBI Taxonomy" id="32002"/>
    <lineage>
        <taxon>Bacteria</taxon>
        <taxon>Pseudomonadati</taxon>
        <taxon>Pseudomonadota</taxon>
        <taxon>Betaproteobacteria</taxon>
        <taxon>Burkholderiales</taxon>
        <taxon>Alcaligenaceae</taxon>
        <taxon>Achromobacter</taxon>
    </lineage>
</organism>
<accession>A0A6N0JIF2</accession>
<name>A0A6N0JIF2_ACHDE</name>
<dbReference type="Proteomes" id="UP000509782">
    <property type="component" value="Chromosome"/>
</dbReference>
<gene>
    <name evidence="1" type="ORF">FOC81_08865</name>
</gene>
<proteinExistence type="predicted"/>
<reference evidence="1 2" key="1">
    <citation type="submission" date="2020-05" db="EMBL/GenBank/DDBJ databases">
        <title>FDA dAtabase for Regulatory Grade micrObial Sequences (FDA-ARGOS): Supporting development and validation of Infectious Disease Dx tests.</title>
        <authorList>
            <person name="Sproer C."/>
            <person name="Gronow S."/>
            <person name="Severitt S."/>
            <person name="Schroder I."/>
            <person name="Tallon L."/>
            <person name="Sadzewicz L."/>
            <person name="Zhao X."/>
            <person name="Vavikolanu K."/>
            <person name="Mehta A."/>
            <person name="Aluvathingal J."/>
            <person name="Nadendla S."/>
            <person name="Myers T."/>
            <person name="Yan Y."/>
            <person name="Sichtig H."/>
        </authorList>
    </citation>
    <scope>NUCLEOTIDE SEQUENCE [LARGE SCALE GENOMIC DNA]</scope>
    <source>
        <strain evidence="1 2">FDAARGOS_787</strain>
    </source>
</reference>